<keyword evidence="3" id="KW-1185">Reference proteome</keyword>
<dbReference type="GeneID" id="5046996"/>
<dbReference type="Proteomes" id="UP000000600">
    <property type="component" value="Unassembled WGS sequence"/>
</dbReference>
<dbReference type="OMA" id="ENTEHNE"/>
<reference evidence="2 3" key="1">
    <citation type="journal article" date="2006" name="Nature">
        <title>Global trends of whole-genome duplications revealed by the ciliate Paramecium tetraurelia.</title>
        <authorList>
            <consortium name="Genoscope"/>
            <person name="Aury J.-M."/>
            <person name="Jaillon O."/>
            <person name="Duret L."/>
            <person name="Noel B."/>
            <person name="Jubin C."/>
            <person name="Porcel B.M."/>
            <person name="Segurens B."/>
            <person name="Daubin V."/>
            <person name="Anthouard V."/>
            <person name="Aiach N."/>
            <person name="Arnaiz O."/>
            <person name="Billaut A."/>
            <person name="Beisson J."/>
            <person name="Blanc I."/>
            <person name="Bouhouche K."/>
            <person name="Camara F."/>
            <person name="Duharcourt S."/>
            <person name="Guigo R."/>
            <person name="Gogendeau D."/>
            <person name="Katinka M."/>
            <person name="Keller A.-M."/>
            <person name="Kissmehl R."/>
            <person name="Klotz C."/>
            <person name="Koll F."/>
            <person name="Le Moue A."/>
            <person name="Lepere C."/>
            <person name="Malinsky S."/>
            <person name="Nowacki M."/>
            <person name="Nowak J.K."/>
            <person name="Plattner H."/>
            <person name="Poulain J."/>
            <person name="Ruiz F."/>
            <person name="Serrano V."/>
            <person name="Zagulski M."/>
            <person name="Dessen P."/>
            <person name="Betermier M."/>
            <person name="Weissenbach J."/>
            <person name="Scarpelli C."/>
            <person name="Schachter V."/>
            <person name="Sperling L."/>
            <person name="Meyer E."/>
            <person name="Cohen J."/>
            <person name="Wincker P."/>
        </authorList>
    </citation>
    <scope>NUCLEOTIDE SEQUENCE [LARGE SCALE GENOMIC DNA]</scope>
    <source>
        <strain evidence="2 3">Stock d4-2</strain>
    </source>
</reference>
<dbReference type="SUPFAM" id="SSF55961">
    <property type="entry name" value="Bet v1-like"/>
    <property type="match status" value="1"/>
</dbReference>
<feature type="compositionally biased region" description="Basic and acidic residues" evidence="1">
    <location>
        <begin position="10"/>
        <end position="20"/>
    </location>
</feature>
<dbReference type="EMBL" id="CT868674">
    <property type="protein sequence ID" value="CAK93838.1"/>
    <property type="molecule type" value="Genomic_DNA"/>
</dbReference>
<dbReference type="KEGG" id="ptm:GSPATT00026161001"/>
<feature type="region of interest" description="Disordered" evidence="1">
    <location>
        <begin position="1"/>
        <end position="37"/>
    </location>
</feature>
<evidence type="ECO:0000313" key="3">
    <source>
        <dbReference type="Proteomes" id="UP000000600"/>
    </source>
</evidence>
<gene>
    <name evidence="2" type="ORF">GSPATT00026161001</name>
</gene>
<dbReference type="HOGENOM" id="CLU_1021051_0_0_1"/>
<sequence length="273" mass="31727">MGNMNVCCNAREDLPHEHPQNKLKHKQDTEESEYEPNTEAYRKTIQSVIIQKPSLTFGEQMIQDIIDLTDENKVPLNSENGWNCLIDQASVKLYAFEWKKAEKSMQNQGCILVRVIVLRAQFQLNCTIQQYLNVSIDDMKLIDKKIEEFNIVEENTEHNESIRYLAHKGIGVLKSRDFLYLKSQQKISEQLYIEAAKSIEDQTGYIEKKRTRGSINLAGQIVEQINLSTILIKQFLDVDLKTNVQLANLKNPILKEFVKYHESLQNHVNFQQQ</sequence>
<proteinExistence type="predicted"/>
<dbReference type="AlphaFoldDB" id="A0EEU7"/>
<dbReference type="InParanoid" id="A0EEU7"/>
<dbReference type="OrthoDB" id="290701at2759"/>
<dbReference type="CDD" id="cd00177">
    <property type="entry name" value="START"/>
    <property type="match status" value="1"/>
</dbReference>
<dbReference type="Gene3D" id="3.30.530.20">
    <property type="match status" value="1"/>
</dbReference>
<evidence type="ECO:0008006" key="4">
    <source>
        <dbReference type="Google" id="ProtNLM"/>
    </source>
</evidence>
<dbReference type="InterPro" id="IPR023393">
    <property type="entry name" value="START-like_dom_sf"/>
</dbReference>
<protein>
    <recommendedName>
        <fullName evidence="4">Band 7 domain-containing protein</fullName>
    </recommendedName>
</protein>
<evidence type="ECO:0000313" key="2">
    <source>
        <dbReference type="EMBL" id="CAK93838.1"/>
    </source>
</evidence>
<dbReference type="RefSeq" id="XP_001461211.1">
    <property type="nucleotide sequence ID" value="XM_001461174.1"/>
</dbReference>
<evidence type="ECO:0000256" key="1">
    <source>
        <dbReference type="SAM" id="MobiDB-lite"/>
    </source>
</evidence>
<name>A0EEU7_PARTE</name>
<accession>A0EEU7</accession>
<organism evidence="2 3">
    <name type="scientific">Paramecium tetraurelia</name>
    <dbReference type="NCBI Taxonomy" id="5888"/>
    <lineage>
        <taxon>Eukaryota</taxon>
        <taxon>Sar</taxon>
        <taxon>Alveolata</taxon>
        <taxon>Ciliophora</taxon>
        <taxon>Intramacronucleata</taxon>
        <taxon>Oligohymenophorea</taxon>
        <taxon>Peniculida</taxon>
        <taxon>Parameciidae</taxon>
        <taxon>Paramecium</taxon>
    </lineage>
</organism>